<feature type="domain" description="FAD dependent oxidoreductase" evidence="2">
    <location>
        <begin position="11"/>
        <end position="350"/>
    </location>
</feature>
<evidence type="ECO:0000313" key="4">
    <source>
        <dbReference type="Proteomes" id="UP000325811"/>
    </source>
</evidence>
<name>A0A5Q4ZMJ9_9BURK</name>
<dbReference type="AlphaFoldDB" id="A0A5Q4ZMJ9"/>
<dbReference type="EC" id="1.-.-.-" evidence="3"/>
<dbReference type="KEGG" id="pdio:PDMSB3_2003.1"/>
<accession>A0A5Q4ZMJ9</accession>
<evidence type="ECO:0000313" key="3">
    <source>
        <dbReference type="EMBL" id="VVD33287.1"/>
    </source>
</evidence>
<gene>
    <name evidence="3" type="primary">ooxB</name>
    <name evidence="3" type="ORF">PDMSB3_2003</name>
</gene>
<dbReference type="EMBL" id="LR699554">
    <property type="protein sequence ID" value="VVD33287.1"/>
    <property type="molecule type" value="Genomic_DNA"/>
</dbReference>
<protein>
    <submittedName>
        <fullName evidence="3">Opine oxidase subunit B</fullName>
        <ecNumber evidence="3">1.-.-.-</ecNumber>
    </submittedName>
</protein>
<dbReference type="InterPro" id="IPR006076">
    <property type="entry name" value="FAD-dep_OxRdtase"/>
</dbReference>
<keyword evidence="4" id="KW-1185">Reference proteome</keyword>
<dbReference type="Proteomes" id="UP000325811">
    <property type="component" value="Chromosome II"/>
</dbReference>
<keyword evidence="1 3" id="KW-0560">Oxidoreductase</keyword>
<proteinExistence type="predicted"/>
<evidence type="ECO:0000256" key="1">
    <source>
        <dbReference type="ARBA" id="ARBA00023002"/>
    </source>
</evidence>
<dbReference type="GO" id="GO:0016491">
    <property type="term" value="F:oxidoreductase activity"/>
    <property type="evidence" value="ECO:0007669"/>
    <property type="project" value="UniProtKB-KW"/>
</dbReference>
<organism evidence="3 4">
    <name type="scientific">Paraburkholderia dioscoreae</name>
    <dbReference type="NCBI Taxonomy" id="2604047"/>
    <lineage>
        <taxon>Bacteria</taxon>
        <taxon>Pseudomonadati</taxon>
        <taxon>Pseudomonadota</taxon>
        <taxon>Betaproteobacteria</taxon>
        <taxon>Burkholderiales</taxon>
        <taxon>Burkholderiaceae</taxon>
        <taxon>Paraburkholderia</taxon>
    </lineage>
</organism>
<dbReference type="Pfam" id="PF01266">
    <property type="entry name" value="DAO"/>
    <property type="match status" value="1"/>
</dbReference>
<sequence>MSTPQTAHTRFAVIGGGLVGSAIAYGLARQNEEVAVFDEGDLAFRASRANFGLVWVQSKGLGMPEYAEWTLRSATLWREFAAGLIDSTGVDPQLSQPGGLHILLSDDEWARRKAFLEKLHAQPGFPKYSWRLLDRVDLKSMYPGIGPEVVGASFTQYDGHANPLRLLRALHTAFAQQGVVYRPHHAVDRIEPLAQGFAIHAAGKRYTCERVVIAAGLANARLAPMVGLNVPVRPQRGEIIVLERMKPFLRHPILTLRQTGEGTVMIAEAKVEAGFDRSTDMGVLGALARRAVKTFPALAEARAVRMWGALRILSPDGFPIYAQSERHPGAFAATCHSGVTLAGAHALDLAPQLAAAELDARMRPFSPQRFVEGVNYVPH</sequence>
<dbReference type="Gene3D" id="3.30.9.10">
    <property type="entry name" value="D-Amino Acid Oxidase, subunit A, domain 2"/>
    <property type="match status" value="1"/>
</dbReference>
<dbReference type="SUPFAM" id="SSF54373">
    <property type="entry name" value="FAD-linked reductases, C-terminal domain"/>
    <property type="match status" value="1"/>
</dbReference>
<dbReference type="InterPro" id="IPR036188">
    <property type="entry name" value="FAD/NAD-bd_sf"/>
</dbReference>
<dbReference type="PANTHER" id="PTHR13847">
    <property type="entry name" value="SARCOSINE DEHYDROGENASE-RELATED"/>
    <property type="match status" value="1"/>
</dbReference>
<evidence type="ECO:0000259" key="2">
    <source>
        <dbReference type="Pfam" id="PF01266"/>
    </source>
</evidence>
<dbReference type="SUPFAM" id="SSF51905">
    <property type="entry name" value="FAD/NAD(P)-binding domain"/>
    <property type="match status" value="1"/>
</dbReference>
<dbReference type="RefSeq" id="WP_007177574.1">
    <property type="nucleotide sequence ID" value="NZ_LR699554.1"/>
</dbReference>
<dbReference type="GO" id="GO:0005737">
    <property type="term" value="C:cytoplasm"/>
    <property type="evidence" value="ECO:0007669"/>
    <property type="project" value="TreeGrafter"/>
</dbReference>
<dbReference type="Gene3D" id="3.50.50.60">
    <property type="entry name" value="FAD/NAD(P)-binding domain"/>
    <property type="match status" value="1"/>
</dbReference>
<reference evidence="3 4" key="1">
    <citation type="submission" date="2019-08" db="EMBL/GenBank/DDBJ databases">
        <authorList>
            <person name="Herpell B J."/>
        </authorList>
    </citation>
    <scope>NUCLEOTIDE SEQUENCE [LARGE SCALE GENOMIC DNA]</scope>
    <source>
        <strain evidence="4">Msb3</strain>
    </source>
</reference>